<proteinExistence type="predicted"/>
<evidence type="ECO:0000313" key="2">
    <source>
        <dbReference type="Proteomes" id="UP000601171"/>
    </source>
</evidence>
<reference evidence="1" key="1">
    <citation type="submission" date="2020-08" db="EMBL/GenBank/DDBJ databases">
        <title>Genome public.</title>
        <authorList>
            <person name="Liu C."/>
            <person name="Sun Q."/>
        </authorList>
    </citation>
    <scope>NUCLEOTIDE SEQUENCE</scope>
    <source>
        <strain evidence="1">BX21</strain>
    </source>
</reference>
<accession>A0A926EW41</accession>
<sequence length="307" mass="34940">MNKNKLITANIGDDSISIMDIETPSNITNVFLKELKYKNGSFIANLIRRKMGPLDLVADENSNLIILNSYEESVISVDINNGYFEKIANVGKNPVCIKIFNGNIYVLNCDSNSLSIIEEKTKELFEEIYLGEKPTDLQIDKAENKLFIANSNRNNITVLNLLDYSIENIKLNSQPIRIIIGKEDIIVLSYLNNGVINFSELSIINKYSKKITSKSIKGIFIDIVKLGEDLFLLTNPEDGYLYKFKNNDLKKYIFLGGMPNKMVLDDERNYLYVTDLLNNYVLFIDLKKSIITNKIRVGKDPQAIILL</sequence>
<dbReference type="AlphaFoldDB" id="A0A926EW41"/>
<organism evidence="1 2">
    <name type="scientific">Paratissierella segnis</name>
    <dbReference type="NCBI Taxonomy" id="2763679"/>
    <lineage>
        <taxon>Bacteria</taxon>
        <taxon>Bacillati</taxon>
        <taxon>Bacillota</taxon>
        <taxon>Tissierellia</taxon>
        <taxon>Tissierellales</taxon>
        <taxon>Tissierellaceae</taxon>
        <taxon>Paratissierella</taxon>
    </lineage>
</organism>
<protein>
    <recommendedName>
        <fullName evidence="3">YncE family protein</fullName>
    </recommendedName>
</protein>
<dbReference type="Gene3D" id="2.130.10.10">
    <property type="entry name" value="YVTN repeat-like/Quinoprotein amine dehydrogenase"/>
    <property type="match status" value="1"/>
</dbReference>
<dbReference type="InterPro" id="IPR011044">
    <property type="entry name" value="Quino_amine_DH_bsu"/>
</dbReference>
<evidence type="ECO:0000313" key="1">
    <source>
        <dbReference type="EMBL" id="MBC8589388.1"/>
    </source>
</evidence>
<keyword evidence="2" id="KW-1185">Reference proteome</keyword>
<name>A0A926EW41_9FIRM</name>
<dbReference type="SUPFAM" id="SSF50969">
    <property type="entry name" value="YVTN repeat-like/Quinoprotein amine dehydrogenase"/>
    <property type="match status" value="1"/>
</dbReference>
<evidence type="ECO:0008006" key="3">
    <source>
        <dbReference type="Google" id="ProtNLM"/>
    </source>
</evidence>
<dbReference type="EMBL" id="JACRTG010000034">
    <property type="protein sequence ID" value="MBC8589388.1"/>
    <property type="molecule type" value="Genomic_DNA"/>
</dbReference>
<dbReference type="PANTHER" id="PTHR47197">
    <property type="entry name" value="PROTEIN NIRF"/>
    <property type="match status" value="1"/>
</dbReference>
<gene>
    <name evidence="1" type="ORF">H8707_14325</name>
</gene>
<dbReference type="RefSeq" id="WP_262430857.1">
    <property type="nucleotide sequence ID" value="NZ_JACRTG010000034.1"/>
</dbReference>
<dbReference type="PANTHER" id="PTHR47197:SF3">
    <property type="entry name" value="DIHYDRO-HEME D1 DEHYDROGENASE"/>
    <property type="match status" value="1"/>
</dbReference>
<dbReference type="Proteomes" id="UP000601171">
    <property type="component" value="Unassembled WGS sequence"/>
</dbReference>
<dbReference type="InterPro" id="IPR015943">
    <property type="entry name" value="WD40/YVTN_repeat-like_dom_sf"/>
</dbReference>
<comment type="caution">
    <text evidence="1">The sequence shown here is derived from an EMBL/GenBank/DDBJ whole genome shotgun (WGS) entry which is preliminary data.</text>
</comment>
<dbReference type="InterPro" id="IPR051200">
    <property type="entry name" value="Host-pathogen_enzymatic-act"/>
</dbReference>